<comment type="caution">
    <text evidence="1">The sequence shown here is derived from an EMBL/GenBank/DDBJ whole genome shotgun (WGS) entry which is preliminary data.</text>
</comment>
<evidence type="ECO:0000313" key="2">
    <source>
        <dbReference type="Proteomes" id="UP001642464"/>
    </source>
</evidence>
<accession>A0ABP0RVL1</accession>
<evidence type="ECO:0000313" key="1">
    <source>
        <dbReference type="EMBL" id="CAK9103297.1"/>
    </source>
</evidence>
<organism evidence="1 2">
    <name type="scientific">Durusdinium trenchii</name>
    <dbReference type="NCBI Taxonomy" id="1381693"/>
    <lineage>
        <taxon>Eukaryota</taxon>
        <taxon>Sar</taxon>
        <taxon>Alveolata</taxon>
        <taxon>Dinophyceae</taxon>
        <taxon>Suessiales</taxon>
        <taxon>Symbiodiniaceae</taxon>
        <taxon>Durusdinium</taxon>
    </lineage>
</organism>
<gene>
    <name evidence="1" type="ORF">SCF082_LOCUS48254</name>
</gene>
<keyword evidence="2" id="KW-1185">Reference proteome</keyword>
<dbReference type="Proteomes" id="UP001642464">
    <property type="component" value="Unassembled WGS sequence"/>
</dbReference>
<proteinExistence type="predicted"/>
<name>A0ABP0RVL1_9DINO</name>
<reference evidence="1 2" key="1">
    <citation type="submission" date="2024-02" db="EMBL/GenBank/DDBJ databases">
        <authorList>
            <person name="Chen Y."/>
            <person name="Shah S."/>
            <person name="Dougan E. K."/>
            <person name="Thang M."/>
            <person name="Chan C."/>
        </authorList>
    </citation>
    <scope>NUCLEOTIDE SEQUENCE [LARGE SCALE GENOMIC DNA]</scope>
</reference>
<sequence>MPPRKKAKTAKAAVAQIVSGCDTASVPLTTGEAPPLIKATVSVVDSIFNLRHCDDRTIHNEKLGNLAVKDGLFPWPVCSGGTFKQVAQRAWSNSERLVEMSANLAQKVGITETSDVHEFLQQFCKVEEWPPAKGAVFDTSILSWSFDDASFWRGRAVAMSEIINYARSIATSRFREGETVSLRLPGPPLKHLLAVGSLYFSDGSQKTLAGFTVWIALLLASELPDIAEVDFEHPQVVNLVASLLQIRTTFRASGTQDSEVDSMISRIVKQNVDSKVQPVSSLQWASILACLGNCTTMDQAVSRYNGHPEVQAFEGQGSGSISLDGRKRQAVKNFFEKTASGAFDVLLTSTHDVSWSLGPFGEVFGTYNFVFLGSSMPFESAPPMEEETPQPLPNEASVSIDWTLPTTESAQALLFKRVLSHWNRTTSSFPVNMKKKYRLSADELQKTRNTVVLFDQLLPHLQVRMTPENVKSWQEDIAANSKRDADLQFLFNTRPSRFSLSMFPSEQEVAKKDLWDMEQKKVEAKEEQQAEVDAAQWNFFKGALKRDHDKVEQAQDAPRLVKRKLHSKQADLTKTSPDEVHIIGFVDYNVPGARLASKVDILSQGVGLCNDMGNSSQNATMLLMPDLAKDSSLRGLWDEERQIVESMFAQKQDCACQFVDLFTKDARGEARSSMRRWAAGRLVVSAESKDDNKWLDSELAVCGRPVGRAEQDQGAPCSVLPRASSLLLPEASSPDQDLKLADRLRPSPEQTAAQKGVARLQLLLESLFRHSKVKAPCDHGQPYRLCRGDGGLCLGIEADRDAGRRRRRLRFPELVLLESTYFGLQVRPAVC</sequence>
<protein>
    <submittedName>
        <fullName evidence="1">Uncharacterized protein</fullName>
    </submittedName>
</protein>
<dbReference type="EMBL" id="CAXAMM010042150">
    <property type="protein sequence ID" value="CAK9103297.1"/>
    <property type="molecule type" value="Genomic_DNA"/>
</dbReference>